<evidence type="ECO:0000313" key="3">
    <source>
        <dbReference type="Proteomes" id="UP001634394"/>
    </source>
</evidence>
<feature type="transmembrane region" description="Helical" evidence="1">
    <location>
        <begin position="25"/>
        <end position="45"/>
    </location>
</feature>
<sequence length="92" mass="11229">MFEDGQEIKRSGYLKGTPMKLWRNVFVFGVLMISGNLGYGIYLWIDRDRLRKKFQEYEEVQREKREREAMLLHRRRILMAARESNDYIPKKE</sequence>
<keyword evidence="3" id="KW-1185">Reference proteome</keyword>
<evidence type="ECO:0000313" key="2">
    <source>
        <dbReference type="EMBL" id="KAL3879266.1"/>
    </source>
</evidence>
<proteinExistence type="predicted"/>
<protein>
    <submittedName>
        <fullName evidence="2">Uncharacterized protein</fullName>
    </submittedName>
</protein>
<reference evidence="2 3" key="1">
    <citation type="submission" date="2024-11" db="EMBL/GenBank/DDBJ databases">
        <title>Chromosome-level genome assembly of the freshwater bivalve Anodonta woodiana.</title>
        <authorList>
            <person name="Chen X."/>
        </authorList>
    </citation>
    <scope>NUCLEOTIDE SEQUENCE [LARGE SCALE GENOMIC DNA]</scope>
    <source>
        <strain evidence="2">MN2024</strain>
        <tissue evidence="2">Gills</tissue>
    </source>
</reference>
<keyword evidence="1" id="KW-0472">Membrane</keyword>
<keyword evidence="1" id="KW-0812">Transmembrane</keyword>
<gene>
    <name evidence="2" type="ORF">ACJMK2_031568</name>
</gene>
<name>A0ABD3X0Z5_SINWO</name>
<evidence type="ECO:0000256" key="1">
    <source>
        <dbReference type="SAM" id="Phobius"/>
    </source>
</evidence>
<organism evidence="2 3">
    <name type="scientific">Sinanodonta woodiana</name>
    <name type="common">Chinese pond mussel</name>
    <name type="synonym">Anodonta woodiana</name>
    <dbReference type="NCBI Taxonomy" id="1069815"/>
    <lineage>
        <taxon>Eukaryota</taxon>
        <taxon>Metazoa</taxon>
        <taxon>Spiralia</taxon>
        <taxon>Lophotrochozoa</taxon>
        <taxon>Mollusca</taxon>
        <taxon>Bivalvia</taxon>
        <taxon>Autobranchia</taxon>
        <taxon>Heteroconchia</taxon>
        <taxon>Palaeoheterodonta</taxon>
        <taxon>Unionida</taxon>
        <taxon>Unionoidea</taxon>
        <taxon>Unionidae</taxon>
        <taxon>Unioninae</taxon>
        <taxon>Sinanodonta</taxon>
    </lineage>
</organism>
<dbReference type="Proteomes" id="UP001634394">
    <property type="component" value="Unassembled WGS sequence"/>
</dbReference>
<dbReference type="EMBL" id="JBJQND010000004">
    <property type="protein sequence ID" value="KAL3879266.1"/>
    <property type="molecule type" value="Genomic_DNA"/>
</dbReference>
<keyword evidence="1" id="KW-1133">Transmembrane helix</keyword>
<dbReference type="AlphaFoldDB" id="A0ABD3X0Z5"/>
<accession>A0ABD3X0Z5</accession>
<comment type="caution">
    <text evidence="2">The sequence shown here is derived from an EMBL/GenBank/DDBJ whole genome shotgun (WGS) entry which is preliminary data.</text>
</comment>